<name>A0A5C5WGV9_9BACT</name>
<dbReference type="Proteomes" id="UP000316598">
    <property type="component" value="Unassembled WGS sequence"/>
</dbReference>
<organism evidence="1 2">
    <name type="scientific">Rubripirellula amarantea</name>
    <dbReference type="NCBI Taxonomy" id="2527999"/>
    <lineage>
        <taxon>Bacteria</taxon>
        <taxon>Pseudomonadati</taxon>
        <taxon>Planctomycetota</taxon>
        <taxon>Planctomycetia</taxon>
        <taxon>Pirellulales</taxon>
        <taxon>Pirellulaceae</taxon>
        <taxon>Rubripirellula</taxon>
    </lineage>
</organism>
<dbReference type="AlphaFoldDB" id="A0A5C5WGV9"/>
<keyword evidence="2" id="KW-1185">Reference proteome</keyword>
<accession>A0A5C5WGV9</accession>
<proteinExistence type="predicted"/>
<sequence>MGNRIGWLACENAGWLAWSELSNENHLQQAMLYIDLVNTATMDVKKPVFERA</sequence>
<gene>
    <name evidence="1" type="ORF">Pla22_49790</name>
</gene>
<protein>
    <submittedName>
        <fullName evidence="1">Uncharacterized protein</fullName>
    </submittedName>
</protein>
<dbReference type="EMBL" id="SJPI01000003">
    <property type="protein sequence ID" value="TWT49777.1"/>
    <property type="molecule type" value="Genomic_DNA"/>
</dbReference>
<evidence type="ECO:0000313" key="2">
    <source>
        <dbReference type="Proteomes" id="UP000316598"/>
    </source>
</evidence>
<evidence type="ECO:0000313" key="1">
    <source>
        <dbReference type="EMBL" id="TWT49777.1"/>
    </source>
</evidence>
<reference evidence="1 2" key="1">
    <citation type="submission" date="2019-02" db="EMBL/GenBank/DDBJ databases">
        <title>Deep-cultivation of Planctomycetes and their phenomic and genomic characterization uncovers novel biology.</title>
        <authorList>
            <person name="Wiegand S."/>
            <person name="Jogler M."/>
            <person name="Boedeker C."/>
            <person name="Pinto D."/>
            <person name="Vollmers J."/>
            <person name="Rivas-Marin E."/>
            <person name="Kohn T."/>
            <person name="Peeters S.H."/>
            <person name="Heuer A."/>
            <person name="Rast P."/>
            <person name="Oberbeckmann S."/>
            <person name="Bunk B."/>
            <person name="Jeske O."/>
            <person name="Meyerdierks A."/>
            <person name="Storesund J.E."/>
            <person name="Kallscheuer N."/>
            <person name="Luecker S."/>
            <person name="Lage O.M."/>
            <person name="Pohl T."/>
            <person name="Merkel B.J."/>
            <person name="Hornburger P."/>
            <person name="Mueller R.-W."/>
            <person name="Bruemmer F."/>
            <person name="Labrenz M."/>
            <person name="Spormann A.M."/>
            <person name="Op Den Camp H."/>
            <person name="Overmann J."/>
            <person name="Amann R."/>
            <person name="Jetten M.S.M."/>
            <person name="Mascher T."/>
            <person name="Medema M.H."/>
            <person name="Devos D.P."/>
            <person name="Kaster A.-K."/>
            <person name="Ovreas L."/>
            <person name="Rohde M."/>
            <person name="Galperin M.Y."/>
            <person name="Jogler C."/>
        </authorList>
    </citation>
    <scope>NUCLEOTIDE SEQUENCE [LARGE SCALE GENOMIC DNA]</scope>
    <source>
        <strain evidence="1 2">Pla22</strain>
    </source>
</reference>
<comment type="caution">
    <text evidence="1">The sequence shown here is derived from an EMBL/GenBank/DDBJ whole genome shotgun (WGS) entry which is preliminary data.</text>
</comment>